<organism evidence="2 3">
    <name type="scientific">Lacticaseibacillus paracasei subsp. paracasei Lpp7</name>
    <dbReference type="NCBI Taxonomy" id="1256200"/>
    <lineage>
        <taxon>Bacteria</taxon>
        <taxon>Bacillati</taxon>
        <taxon>Bacillota</taxon>
        <taxon>Bacilli</taxon>
        <taxon>Lactobacillales</taxon>
        <taxon>Lactobacillaceae</taxon>
        <taxon>Lacticaseibacillus</taxon>
    </lineage>
</organism>
<comment type="caution">
    <text evidence="2">The sequence shown here is derived from an EMBL/GenBank/DDBJ whole genome shotgun (WGS) entry which is preliminary data.</text>
</comment>
<dbReference type="Proteomes" id="UP000014303">
    <property type="component" value="Unassembled WGS sequence"/>
</dbReference>
<proteinExistence type="predicted"/>
<feature type="transmembrane region" description="Helical" evidence="1">
    <location>
        <begin position="12"/>
        <end position="36"/>
    </location>
</feature>
<keyword evidence="1" id="KW-0472">Membrane</keyword>
<keyword evidence="1" id="KW-1133">Transmembrane helix</keyword>
<keyword evidence="1" id="KW-0812">Transmembrane</keyword>
<protein>
    <submittedName>
        <fullName evidence="2">Peptidase, M23 family protein</fullName>
    </submittedName>
</protein>
<reference evidence="2 3" key="1">
    <citation type="journal article" date="2013" name="PLoS ONE">
        <title>Lactobacillus paracasei comparative genomics: towards species pan-genome definition and exploitation of diversity.</title>
        <authorList>
            <person name="Smokvina T."/>
            <person name="Wels M."/>
            <person name="Polka J."/>
            <person name="Chervaux C."/>
            <person name="Brisse S."/>
            <person name="Boekhorst J."/>
            <person name="van Hylckama Vlieg J.E."/>
            <person name="Siezen R.J."/>
        </authorList>
    </citation>
    <scope>NUCLEOTIDE SEQUENCE [LARGE SCALE GENOMIC DNA]</scope>
    <source>
        <strain evidence="2 3">Lpp7</strain>
    </source>
</reference>
<feature type="non-terminal residue" evidence="2">
    <location>
        <position position="42"/>
    </location>
</feature>
<dbReference type="EMBL" id="ANJV01000525">
    <property type="protein sequence ID" value="EPC47509.1"/>
    <property type="molecule type" value="Genomic_DNA"/>
</dbReference>
<sequence>MKTLSKRWLLRLIFGSLSSFVLLFVLFMVLIAAMFAGLNDKK</sequence>
<evidence type="ECO:0000313" key="3">
    <source>
        <dbReference type="Proteomes" id="UP000014303"/>
    </source>
</evidence>
<accession>A0A8E0ICQ1</accession>
<evidence type="ECO:0000256" key="1">
    <source>
        <dbReference type="SAM" id="Phobius"/>
    </source>
</evidence>
<name>A0A8E0ICQ1_LACPA</name>
<gene>
    <name evidence="2" type="ORF">Lpp7_15495</name>
</gene>
<evidence type="ECO:0000313" key="2">
    <source>
        <dbReference type="EMBL" id="EPC47509.1"/>
    </source>
</evidence>
<dbReference type="AlphaFoldDB" id="A0A8E0ICQ1"/>